<protein>
    <submittedName>
        <fullName evidence="2">Uncharacterized protein</fullName>
    </submittedName>
</protein>
<proteinExistence type="predicted"/>
<name>A0A6C0CCL3_9ZZZZ</name>
<feature type="region of interest" description="Disordered" evidence="1">
    <location>
        <begin position="1"/>
        <end position="32"/>
    </location>
</feature>
<evidence type="ECO:0000313" key="2">
    <source>
        <dbReference type="EMBL" id="QHT01892.1"/>
    </source>
</evidence>
<dbReference type="EMBL" id="MN739383">
    <property type="protein sequence ID" value="QHT01892.1"/>
    <property type="molecule type" value="Genomic_DNA"/>
</dbReference>
<sequence>MVTAKRKYKKSVKKSVKKYRKHVKKHVKKHRKHSFTNRVQIGCSNKKNKALTGKVMMGGGVNALSQPFENAYYALTGGISNSFDNFLGNQTAPDSSIVVQPHLN</sequence>
<evidence type="ECO:0000256" key="1">
    <source>
        <dbReference type="SAM" id="MobiDB-lite"/>
    </source>
</evidence>
<reference evidence="2" key="1">
    <citation type="journal article" date="2020" name="Nature">
        <title>Giant virus diversity and host interactions through global metagenomics.</title>
        <authorList>
            <person name="Schulz F."/>
            <person name="Roux S."/>
            <person name="Paez-Espino D."/>
            <person name="Jungbluth S."/>
            <person name="Walsh D.A."/>
            <person name="Denef V.J."/>
            <person name="McMahon K.D."/>
            <person name="Konstantinidis K.T."/>
            <person name="Eloe-Fadrosh E.A."/>
            <person name="Kyrpides N.C."/>
            <person name="Woyke T."/>
        </authorList>
    </citation>
    <scope>NUCLEOTIDE SEQUENCE</scope>
    <source>
        <strain evidence="2">GVMAG-M-3300020523-10</strain>
    </source>
</reference>
<organism evidence="2">
    <name type="scientific">viral metagenome</name>
    <dbReference type="NCBI Taxonomy" id="1070528"/>
    <lineage>
        <taxon>unclassified sequences</taxon>
        <taxon>metagenomes</taxon>
        <taxon>organismal metagenomes</taxon>
    </lineage>
</organism>
<accession>A0A6C0CCL3</accession>
<dbReference type="AlphaFoldDB" id="A0A6C0CCL3"/>